<dbReference type="PANTHER" id="PTHR10434">
    <property type="entry name" value="1-ACYL-SN-GLYCEROL-3-PHOSPHATE ACYLTRANSFERASE"/>
    <property type="match status" value="1"/>
</dbReference>
<dbReference type="GO" id="GO:0003841">
    <property type="term" value="F:1-acylglycerol-3-phosphate O-acyltransferase activity"/>
    <property type="evidence" value="ECO:0007669"/>
    <property type="project" value="UniProtKB-EC"/>
</dbReference>
<keyword evidence="2 5" id="KW-0012">Acyltransferase</keyword>
<evidence type="ECO:0000256" key="1">
    <source>
        <dbReference type="ARBA" id="ARBA00022679"/>
    </source>
</evidence>
<keyword evidence="6" id="KW-1185">Reference proteome</keyword>
<dbReference type="SUPFAM" id="SSF69593">
    <property type="entry name" value="Glycerol-3-phosphate (1)-acyltransferase"/>
    <property type="match status" value="1"/>
</dbReference>
<comment type="caution">
    <text evidence="5">The sequence shown here is derived from an EMBL/GenBank/DDBJ whole genome shotgun (WGS) entry which is preliminary data.</text>
</comment>
<evidence type="ECO:0000259" key="4">
    <source>
        <dbReference type="SMART" id="SM00563"/>
    </source>
</evidence>
<dbReference type="RefSeq" id="WP_183512986.1">
    <property type="nucleotide sequence ID" value="NZ_BAABGK010000018.1"/>
</dbReference>
<feature type="domain" description="Phospholipid/glycerol acyltransferase" evidence="4">
    <location>
        <begin position="42"/>
        <end position="160"/>
    </location>
</feature>
<dbReference type="Proteomes" id="UP000523000">
    <property type="component" value="Unassembled WGS sequence"/>
</dbReference>
<sequence length="266" mass="28531">MTKETAGTRFAFALAAGVVRPIMNVLLGRTWQGFDTLPAGGVIVCPNHVTEIDPLVVGHAVYSNGRYPRYLAKESLFTVPVLGAVLRGTRQIPVERSSAGASRSLVAAREALDANGVIIIYPEGTLTRDPELWPMRGHTGAARLALQTGAPVVPMAHWGAQELLPRYAKKLHPFPRKRVTVKVGSPVDLEDLRGGPLTRSVLDEATGRIIAALTAEMALLRGQQPPAEVWDPAKHGQSGQGRDFESGKNKNQSKQAGNGEDKPGDN</sequence>
<dbReference type="SMART" id="SM00563">
    <property type="entry name" value="PlsC"/>
    <property type="match status" value="1"/>
</dbReference>
<organism evidence="5 6">
    <name type="scientific">Paeniglutamicibacter cryotolerans</name>
    <dbReference type="NCBI Taxonomy" id="670079"/>
    <lineage>
        <taxon>Bacteria</taxon>
        <taxon>Bacillati</taxon>
        <taxon>Actinomycetota</taxon>
        <taxon>Actinomycetes</taxon>
        <taxon>Micrococcales</taxon>
        <taxon>Micrococcaceae</taxon>
        <taxon>Paeniglutamicibacter</taxon>
    </lineage>
</organism>
<reference evidence="5 6" key="1">
    <citation type="submission" date="2020-08" db="EMBL/GenBank/DDBJ databases">
        <title>Sequencing the genomes of 1000 actinobacteria strains.</title>
        <authorList>
            <person name="Klenk H.-P."/>
        </authorList>
    </citation>
    <scope>NUCLEOTIDE SEQUENCE [LARGE SCALE GENOMIC DNA]</scope>
    <source>
        <strain evidence="5 6">DSM 22826</strain>
    </source>
</reference>
<evidence type="ECO:0000313" key="5">
    <source>
        <dbReference type="EMBL" id="MBB2997438.1"/>
    </source>
</evidence>
<dbReference type="InterPro" id="IPR002123">
    <property type="entry name" value="Plipid/glycerol_acylTrfase"/>
</dbReference>
<dbReference type="AlphaFoldDB" id="A0A839QLY3"/>
<evidence type="ECO:0000256" key="2">
    <source>
        <dbReference type="ARBA" id="ARBA00023315"/>
    </source>
</evidence>
<proteinExistence type="predicted"/>
<dbReference type="GO" id="GO:0006654">
    <property type="term" value="P:phosphatidic acid biosynthetic process"/>
    <property type="evidence" value="ECO:0007669"/>
    <property type="project" value="TreeGrafter"/>
</dbReference>
<name>A0A839QLY3_9MICC</name>
<protein>
    <submittedName>
        <fullName evidence="5">1-acyl-sn-glycerol-3-phosphate acyltransferase</fullName>
        <ecNumber evidence="5">2.3.1.51</ecNumber>
    </submittedName>
</protein>
<gene>
    <name evidence="5" type="ORF">E9229_003685</name>
</gene>
<dbReference type="EC" id="2.3.1.51" evidence="5"/>
<dbReference type="CDD" id="cd07989">
    <property type="entry name" value="LPLAT_AGPAT-like"/>
    <property type="match status" value="1"/>
</dbReference>
<dbReference type="Pfam" id="PF01553">
    <property type="entry name" value="Acyltransferase"/>
    <property type="match status" value="1"/>
</dbReference>
<dbReference type="GO" id="GO:0005886">
    <property type="term" value="C:plasma membrane"/>
    <property type="evidence" value="ECO:0007669"/>
    <property type="project" value="TreeGrafter"/>
</dbReference>
<evidence type="ECO:0000256" key="3">
    <source>
        <dbReference type="SAM" id="MobiDB-lite"/>
    </source>
</evidence>
<evidence type="ECO:0000313" key="6">
    <source>
        <dbReference type="Proteomes" id="UP000523000"/>
    </source>
</evidence>
<accession>A0A839QLY3</accession>
<keyword evidence="1 5" id="KW-0808">Transferase</keyword>
<dbReference type="PANTHER" id="PTHR10434:SF55">
    <property type="entry name" value="POSSIBLE ACYLTRANSFERASE"/>
    <property type="match status" value="1"/>
</dbReference>
<dbReference type="EMBL" id="JACHVS010000002">
    <property type="protein sequence ID" value="MBB2997438.1"/>
    <property type="molecule type" value="Genomic_DNA"/>
</dbReference>
<feature type="region of interest" description="Disordered" evidence="3">
    <location>
        <begin position="224"/>
        <end position="266"/>
    </location>
</feature>